<dbReference type="GO" id="GO:0048471">
    <property type="term" value="C:perinuclear region of cytoplasm"/>
    <property type="evidence" value="ECO:0007669"/>
    <property type="project" value="TreeGrafter"/>
</dbReference>
<evidence type="ECO:0000256" key="5">
    <source>
        <dbReference type="ARBA" id="ARBA00023136"/>
    </source>
</evidence>
<evidence type="ECO:0000313" key="13">
    <source>
        <dbReference type="EMBL" id="CAF3784780.1"/>
    </source>
</evidence>
<keyword evidence="8" id="KW-0812">Transmembrane</keyword>
<dbReference type="GO" id="GO:0019901">
    <property type="term" value="F:protein kinase binding"/>
    <property type="evidence" value="ECO:0007669"/>
    <property type="project" value="TreeGrafter"/>
</dbReference>
<proteinExistence type="inferred from homology"/>
<dbReference type="AlphaFoldDB" id="A0A815NIX2"/>
<protein>
    <recommendedName>
        <fullName evidence="6">Caveolin</fullName>
    </recommendedName>
</protein>
<sequence>MSSTNLLHGDILPPSFSDPENRDPLRINTHLQLDFANVIAEPDTSAYNFEALHKVSQQIYHYSKIFIYRFLAILVGLPLMLCWGLLFGVYTFTMIWLVAPMRRLSQSFIGEIGLYVQSTSDAIIAPLFRSMGKVYSGVHVSLAKQDLHSIKRIQV</sequence>
<evidence type="ECO:0000313" key="12">
    <source>
        <dbReference type="EMBL" id="CAF3771664.1"/>
    </source>
</evidence>
<dbReference type="Proteomes" id="UP000663887">
    <property type="component" value="Unassembled WGS sequence"/>
</dbReference>
<evidence type="ECO:0000313" key="14">
    <source>
        <dbReference type="EMBL" id="CAF3832906.1"/>
    </source>
</evidence>
<dbReference type="EMBL" id="CAJOBF010000540">
    <property type="protein sequence ID" value="CAF3832906.1"/>
    <property type="molecule type" value="Genomic_DNA"/>
</dbReference>
<dbReference type="EMBL" id="CAJNRG010009605">
    <property type="protein sequence ID" value="CAF2115412.1"/>
    <property type="molecule type" value="Genomic_DNA"/>
</dbReference>
<evidence type="ECO:0000256" key="7">
    <source>
        <dbReference type="SAM" id="MobiDB-lite"/>
    </source>
</evidence>
<evidence type="ECO:0000256" key="6">
    <source>
        <dbReference type="RuleBase" id="RU000680"/>
    </source>
</evidence>
<dbReference type="Proteomes" id="UP000663866">
    <property type="component" value="Unassembled WGS sequence"/>
</dbReference>
<dbReference type="GO" id="GO:0030154">
    <property type="term" value="P:cell differentiation"/>
    <property type="evidence" value="ECO:0007669"/>
    <property type="project" value="TreeGrafter"/>
</dbReference>
<comment type="similarity">
    <text evidence="2 6">Belongs to the caveolin family.</text>
</comment>
<dbReference type="GO" id="GO:0060090">
    <property type="term" value="F:molecular adaptor activity"/>
    <property type="evidence" value="ECO:0007669"/>
    <property type="project" value="TreeGrafter"/>
</dbReference>
<keyword evidence="4 6" id="KW-0333">Golgi apparatus</keyword>
<keyword evidence="16" id="KW-1185">Reference proteome</keyword>
<dbReference type="PANTHER" id="PTHR10844">
    <property type="entry name" value="CAVEOLIN"/>
    <property type="match status" value="1"/>
</dbReference>
<dbReference type="EMBL" id="CAJNRF010002777">
    <property type="protein sequence ID" value="CAF2042337.1"/>
    <property type="molecule type" value="Genomic_DNA"/>
</dbReference>
<keyword evidence="5 6" id="KW-0472">Membrane</keyword>
<dbReference type="Proteomes" id="UP000663842">
    <property type="component" value="Unassembled WGS sequence"/>
</dbReference>
<keyword evidence="8" id="KW-1133">Transmembrane helix</keyword>
<dbReference type="EMBL" id="CAJOBH010000218">
    <property type="protein sequence ID" value="CAF3771664.1"/>
    <property type="molecule type" value="Genomic_DNA"/>
</dbReference>
<comment type="caution">
    <text evidence="9">The sequence shown here is derived from an EMBL/GenBank/DDBJ whole genome shotgun (WGS) entry which is preliminary data.</text>
</comment>
<dbReference type="Pfam" id="PF01146">
    <property type="entry name" value="Caveolin"/>
    <property type="match status" value="1"/>
</dbReference>
<dbReference type="GO" id="GO:0008286">
    <property type="term" value="P:insulin receptor signaling pathway"/>
    <property type="evidence" value="ECO:0007669"/>
    <property type="project" value="TreeGrafter"/>
</dbReference>
<dbReference type="PANTHER" id="PTHR10844:SF3">
    <property type="entry name" value="CAVEOLIN-2"/>
    <property type="match status" value="1"/>
</dbReference>
<feature type="region of interest" description="Disordered" evidence="7">
    <location>
        <begin position="1"/>
        <end position="21"/>
    </location>
</feature>
<evidence type="ECO:0000256" key="3">
    <source>
        <dbReference type="ARBA" id="ARBA00022475"/>
    </source>
</evidence>
<dbReference type="GO" id="GO:0042383">
    <property type="term" value="C:sarcolemma"/>
    <property type="evidence" value="ECO:0007669"/>
    <property type="project" value="TreeGrafter"/>
</dbReference>
<dbReference type="Proteomes" id="UP000663856">
    <property type="component" value="Unassembled WGS sequence"/>
</dbReference>
<evidence type="ECO:0000256" key="8">
    <source>
        <dbReference type="SAM" id="Phobius"/>
    </source>
</evidence>
<evidence type="ECO:0000256" key="4">
    <source>
        <dbReference type="ARBA" id="ARBA00023034"/>
    </source>
</evidence>
<dbReference type="GO" id="GO:0070836">
    <property type="term" value="P:caveola assembly"/>
    <property type="evidence" value="ECO:0007669"/>
    <property type="project" value="InterPro"/>
</dbReference>
<evidence type="ECO:0000313" key="10">
    <source>
        <dbReference type="EMBL" id="CAF2042337.1"/>
    </source>
</evidence>
<organism evidence="9 15">
    <name type="scientific">Rotaria magnacalcarata</name>
    <dbReference type="NCBI Taxonomy" id="392030"/>
    <lineage>
        <taxon>Eukaryota</taxon>
        <taxon>Metazoa</taxon>
        <taxon>Spiralia</taxon>
        <taxon>Gnathifera</taxon>
        <taxon>Rotifera</taxon>
        <taxon>Eurotatoria</taxon>
        <taxon>Bdelloidea</taxon>
        <taxon>Philodinida</taxon>
        <taxon>Philodinidae</taxon>
        <taxon>Rotaria</taxon>
    </lineage>
</organism>
<evidence type="ECO:0000313" key="16">
    <source>
        <dbReference type="Proteomes" id="UP000663866"/>
    </source>
</evidence>
<dbReference type="GO" id="GO:0051480">
    <property type="term" value="P:regulation of cytosolic calcium ion concentration"/>
    <property type="evidence" value="ECO:0007669"/>
    <property type="project" value="TreeGrafter"/>
</dbReference>
<dbReference type="InterPro" id="IPR001612">
    <property type="entry name" value="Caveolin"/>
</dbReference>
<reference evidence="9" key="1">
    <citation type="submission" date="2021-02" db="EMBL/GenBank/DDBJ databases">
        <authorList>
            <person name="Nowell W R."/>
        </authorList>
    </citation>
    <scope>NUCLEOTIDE SEQUENCE</scope>
</reference>
<evidence type="ECO:0000313" key="15">
    <source>
        <dbReference type="Proteomes" id="UP000663855"/>
    </source>
</evidence>
<dbReference type="GO" id="GO:0005901">
    <property type="term" value="C:caveola"/>
    <property type="evidence" value="ECO:0007669"/>
    <property type="project" value="UniProtKB-SubCell"/>
</dbReference>
<evidence type="ECO:0000313" key="11">
    <source>
        <dbReference type="EMBL" id="CAF2115412.1"/>
    </source>
</evidence>
<accession>A0A815NIX2</accession>
<keyword evidence="3 6" id="KW-1003">Cell membrane</keyword>
<dbReference type="EMBL" id="CAJOBG010000248">
    <property type="protein sequence ID" value="CAF3784780.1"/>
    <property type="molecule type" value="Genomic_DNA"/>
</dbReference>
<dbReference type="GO" id="GO:0031410">
    <property type="term" value="C:cytoplasmic vesicle"/>
    <property type="evidence" value="ECO:0007669"/>
    <property type="project" value="TreeGrafter"/>
</dbReference>
<name>A0A815NIX2_9BILA</name>
<dbReference type="EMBL" id="CAJNOV010011114">
    <property type="protein sequence ID" value="CAF1437122.1"/>
    <property type="molecule type" value="Genomic_DNA"/>
</dbReference>
<feature type="transmembrane region" description="Helical" evidence="8">
    <location>
        <begin position="66"/>
        <end position="99"/>
    </location>
</feature>
<gene>
    <name evidence="12" type="ORF">BYL167_LOCUS1433</name>
    <name evidence="9" type="ORF">CJN711_LOCUS23873</name>
    <name evidence="13" type="ORF">OVN521_LOCUS2975</name>
    <name evidence="14" type="ORF">UXM345_LOCUS6717</name>
    <name evidence="10" type="ORF">WKI299_LOCUS8542</name>
    <name evidence="11" type="ORF">XDN619_LOCUS21574</name>
</gene>
<evidence type="ECO:0000313" key="9">
    <source>
        <dbReference type="EMBL" id="CAF1437122.1"/>
    </source>
</evidence>
<dbReference type="Proteomes" id="UP000681967">
    <property type="component" value="Unassembled WGS sequence"/>
</dbReference>
<comment type="subcellular location">
    <subcellularLocation>
        <location evidence="1 6">Cell membrane</location>
        <topology evidence="1 6">Peripheral membrane protein</topology>
    </subcellularLocation>
    <subcellularLocation>
        <location evidence="6">Golgi apparatus membrane</location>
        <topology evidence="6">Peripheral membrane protein</topology>
    </subcellularLocation>
    <subcellularLocation>
        <location evidence="6">Membrane</location>
        <location evidence="6">Caveola</location>
        <topology evidence="6">Peripheral membrane protein</topology>
    </subcellularLocation>
</comment>
<dbReference type="GO" id="GO:0000139">
    <property type="term" value="C:Golgi membrane"/>
    <property type="evidence" value="ECO:0007669"/>
    <property type="project" value="UniProtKB-SubCell"/>
</dbReference>
<comment type="function">
    <text evidence="6">May act as a scaffolding protein within caveolar membranes. Interacts directly with G-protein alpha subunits and can functionally regulate their activity.</text>
</comment>
<dbReference type="GO" id="GO:0005925">
    <property type="term" value="C:focal adhesion"/>
    <property type="evidence" value="ECO:0007669"/>
    <property type="project" value="TreeGrafter"/>
</dbReference>
<dbReference type="GO" id="GO:0001937">
    <property type="term" value="P:negative regulation of endothelial cell proliferation"/>
    <property type="evidence" value="ECO:0007669"/>
    <property type="project" value="TreeGrafter"/>
</dbReference>
<evidence type="ECO:0000256" key="2">
    <source>
        <dbReference type="ARBA" id="ARBA00010988"/>
    </source>
</evidence>
<evidence type="ECO:0000256" key="1">
    <source>
        <dbReference type="ARBA" id="ARBA00004202"/>
    </source>
</evidence>
<dbReference type="Proteomes" id="UP000663855">
    <property type="component" value="Unassembled WGS sequence"/>
</dbReference>